<dbReference type="GO" id="GO:0008168">
    <property type="term" value="F:methyltransferase activity"/>
    <property type="evidence" value="ECO:0007669"/>
    <property type="project" value="UniProtKB-KW"/>
</dbReference>
<dbReference type="InterPro" id="IPR029063">
    <property type="entry name" value="SAM-dependent_MTases_sf"/>
</dbReference>
<dbReference type="AlphaFoldDB" id="A0A917VPN0"/>
<gene>
    <name evidence="5" type="ORF">GCM10011588_15460</name>
</gene>
<proteinExistence type="predicted"/>
<feature type="domain" description="Methyltransferase" evidence="4">
    <location>
        <begin position="70"/>
        <end position="164"/>
    </location>
</feature>
<name>A0A917VPN0_9NOCA</name>
<evidence type="ECO:0000259" key="4">
    <source>
        <dbReference type="Pfam" id="PF13649"/>
    </source>
</evidence>
<dbReference type="InterPro" id="IPR041698">
    <property type="entry name" value="Methyltransf_25"/>
</dbReference>
<evidence type="ECO:0000313" key="5">
    <source>
        <dbReference type="EMBL" id="GGL01661.1"/>
    </source>
</evidence>
<dbReference type="PANTHER" id="PTHR43464">
    <property type="entry name" value="METHYLTRANSFERASE"/>
    <property type="match status" value="1"/>
</dbReference>
<reference evidence="5" key="2">
    <citation type="submission" date="2020-09" db="EMBL/GenBank/DDBJ databases">
        <authorList>
            <person name="Sun Q."/>
            <person name="Zhou Y."/>
        </authorList>
    </citation>
    <scope>NUCLEOTIDE SEQUENCE</scope>
    <source>
        <strain evidence="5">CGMCC 4.3508</strain>
    </source>
</reference>
<keyword evidence="6" id="KW-1185">Reference proteome</keyword>
<dbReference type="Gene3D" id="3.40.50.150">
    <property type="entry name" value="Vaccinia Virus protein VP39"/>
    <property type="match status" value="1"/>
</dbReference>
<dbReference type="Pfam" id="PF13649">
    <property type="entry name" value="Methyltransf_25"/>
    <property type="match status" value="1"/>
</dbReference>
<organism evidence="5 6">
    <name type="scientific">Nocardia jinanensis</name>
    <dbReference type="NCBI Taxonomy" id="382504"/>
    <lineage>
        <taxon>Bacteria</taxon>
        <taxon>Bacillati</taxon>
        <taxon>Actinomycetota</taxon>
        <taxon>Actinomycetes</taxon>
        <taxon>Mycobacteriales</taxon>
        <taxon>Nocardiaceae</taxon>
        <taxon>Nocardia</taxon>
    </lineage>
</organism>
<comment type="caution">
    <text evidence="5">The sequence shown here is derived from an EMBL/GenBank/DDBJ whole genome shotgun (WGS) entry which is preliminary data.</text>
</comment>
<evidence type="ECO:0000256" key="1">
    <source>
        <dbReference type="ARBA" id="ARBA00022603"/>
    </source>
</evidence>
<evidence type="ECO:0000256" key="2">
    <source>
        <dbReference type="ARBA" id="ARBA00022679"/>
    </source>
</evidence>
<protein>
    <submittedName>
        <fullName evidence="5">Benzoquinone methyltransferase</fullName>
    </submittedName>
</protein>
<dbReference type="EMBL" id="BMMH01000002">
    <property type="protein sequence ID" value="GGL01661.1"/>
    <property type="molecule type" value="Genomic_DNA"/>
</dbReference>
<reference evidence="5" key="1">
    <citation type="journal article" date="2014" name="Int. J. Syst. Evol. Microbiol.">
        <title>Complete genome sequence of Corynebacterium casei LMG S-19264T (=DSM 44701T), isolated from a smear-ripened cheese.</title>
        <authorList>
            <consortium name="US DOE Joint Genome Institute (JGI-PGF)"/>
            <person name="Walter F."/>
            <person name="Albersmeier A."/>
            <person name="Kalinowski J."/>
            <person name="Ruckert C."/>
        </authorList>
    </citation>
    <scope>NUCLEOTIDE SEQUENCE</scope>
    <source>
        <strain evidence="5">CGMCC 4.3508</strain>
    </source>
</reference>
<dbReference type="PANTHER" id="PTHR43464:SF19">
    <property type="entry name" value="UBIQUINONE BIOSYNTHESIS O-METHYLTRANSFERASE, MITOCHONDRIAL"/>
    <property type="match status" value="1"/>
</dbReference>
<keyword evidence="3" id="KW-0949">S-adenosyl-L-methionine</keyword>
<evidence type="ECO:0000313" key="6">
    <source>
        <dbReference type="Proteomes" id="UP000638263"/>
    </source>
</evidence>
<accession>A0A917VPN0</accession>
<dbReference type="GO" id="GO:0032259">
    <property type="term" value="P:methylation"/>
    <property type="evidence" value="ECO:0007669"/>
    <property type="project" value="UniProtKB-KW"/>
</dbReference>
<dbReference type="SUPFAM" id="SSF53335">
    <property type="entry name" value="S-adenosyl-L-methionine-dependent methyltransferases"/>
    <property type="match status" value="1"/>
</dbReference>
<keyword evidence="2" id="KW-0808">Transferase</keyword>
<dbReference type="CDD" id="cd02440">
    <property type="entry name" value="AdoMet_MTases"/>
    <property type="match status" value="1"/>
</dbReference>
<keyword evidence="1 5" id="KW-0489">Methyltransferase</keyword>
<dbReference type="Proteomes" id="UP000638263">
    <property type="component" value="Unassembled WGS sequence"/>
</dbReference>
<sequence length="253" mass="27327">MKPDLLPGYMYMRRAACYSWSMTTPGDFEFESVYRGDGPFGPDVAPPWSIGEPQPELAALIEQGRFKGEVLDAGCGEGAISLYLAERGFTTVGLDLAPTAIESARAEARRRGLDNATFEVTDITAFTGYDGRFGTVVDSTLFHSIPVASRESYLTSIARAAAPGAAYFALVFDRAGFPELPEHGPAPVTADELREAVSKYWVIDEIAPARIHANLPDGLDSPAGDPLMRFEGLRDEPNGRKSVPAWLLSAHLG</sequence>
<evidence type="ECO:0000256" key="3">
    <source>
        <dbReference type="ARBA" id="ARBA00022691"/>
    </source>
</evidence>